<sequence length="225" mass="24935">MAQPPYGLAPLHGNHMATLSTTTGSASALSSIFYPTDEDLLLYRDMTLALGAPPNAHMFRFMGAAGQHLVFIGDTGTLEWARVQQMAMRRWPDLPAPGPVAFDGTVLDSLPERIVYQILSGFLRRNMVLDVHEPIGLAQGRFRADLTLRKGAVSRYIEVAGCCGSDRVTRNDEEQKWLARLDQRLNVYRALDITPVLIWLDLFARPADLKDLCVDLVDDVALRGA</sequence>
<evidence type="ECO:0000313" key="4">
    <source>
        <dbReference type="Proteomes" id="UP000321891"/>
    </source>
</evidence>
<gene>
    <name evidence="1" type="ORF">Abci_009_038</name>
    <name evidence="2" type="ORF">ACI01nite_26270</name>
</gene>
<evidence type="ECO:0000313" key="2">
    <source>
        <dbReference type="EMBL" id="GEL60025.1"/>
    </source>
</evidence>
<protein>
    <submittedName>
        <fullName evidence="1">Uncharacterized protein</fullName>
    </submittedName>
</protein>
<evidence type="ECO:0000313" key="3">
    <source>
        <dbReference type="Proteomes" id="UP000032671"/>
    </source>
</evidence>
<name>A0A0D6N3I1_9PROT</name>
<dbReference type="Proteomes" id="UP000321891">
    <property type="component" value="Unassembled WGS sequence"/>
</dbReference>
<accession>A0A0D6N3I1</accession>
<accession>A0A6N3SRJ1</accession>
<keyword evidence="4" id="KW-1185">Reference proteome</keyword>
<dbReference type="EMBL" id="BAMV01000009">
    <property type="protein sequence ID" value="GAN60133.1"/>
    <property type="molecule type" value="Genomic_DNA"/>
</dbReference>
<dbReference type="Proteomes" id="UP000032671">
    <property type="component" value="Unassembled WGS sequence"/>
</dbReference>
<dbReference type="RefSeq" id="WP_244877591.1">
    <property type="nucleotide sequence ID" value="NZ_BAMV01000009.1"/>
</dbReference>
<organism evidence="1 3">
    <name type="scientific">Acetobacter cibinongensis</name>
    <dbReference type="NCBI Taxonomy" id="146475"/>
    <lineage>
        <taxon>Bacteria</taxon>
        <taxon>Pseudomonadati</taxon>
        <taxon>Pseudomonadota</taxon>
        <taxon>Alphaproteobacteria</taxon>
        <taxon>Acetobacterales</taxon>
        <taxon>Acetobacteraceae</taxon>
        <taxon>Acetobacter</taxon>
    </lineage>
</organism>
<evidence type="ECO:0000313" key="1">
    <source>
        <dbReference type="EMBL" id="GAN60133.1"/>
    </source>
</evidence>
<reference evidence="2 4" key="2">
    <citation type="submission" date="2019-07" db="EMBL/GenBank/DDBJ databases">
        <title>Whole genome shotgun sequence of Acetobacter cibinongensis NBRC 16605.</title>
        <authorList>
            <person name="Hosoyama A."/>
            <person name="Uohara A."/>
            <person name="Ohji S."/>
            <person name="Ichikawa N."/>
        </authorList>
    </citation>
    <scope>NUCLEOTIDE SEQUENCE [LARGE SCALE GENOMIC DNA]</scope>
    <source>
        <strain evidence="2 4">NBRC 16605</strain>
    </source>
</reference>
<dbReference type="AlphaFoldDB" id="A0A0D6N3I1"/>
<reference evidence="1 3" key="1">
    <citation type="submission" date="2012-11" db="EMBL/GenBank/DDBJ databases">
        <title>Whole genome sequence of Acetobacter cibinongensis 4H-1.</title>
        <authorList>
            <person name="Azuma Y."/>
            <person name="Higashiura N."/>
            <person name="Hirakawa H."/>
            <person name="Matsushita K."/>
        </authorList>
    </citation>
    <scope>NUCLEOTIDE SEQUENCE [LARGE SCALE GENOMIC DNA]</scope>
    <source>
        <strain evidence="1 3">4H-1</strain>
    </source>
</reference>
<dbReference type="EMBL" id="BJVU01000020">
    <property type="protein sequence ID" value="GEL60025.1"/>
    <property type="molecule type" value="Genomic_DNA"/>
</dbReference>
<proteinExistence type="predicted"/>
<comment type="caution">
    <text evidence="1">The sequence shown here is derived from an EMBL/GenBank/DDBJ whole genome shotgun (WGS) entry which is preliminary data.</text>
</comment>
<dbReference type="STRING" id="1231339.Abci_009_038"/>